<dbReference type="SUPFAM" id="SSF53686">
    <property type="entry name" value="Tryptophan synthase beta subunit-like PLP-dependent enzymes"/>
    <property type="match status" value="1"/>
</dbReference>
<dbReference type="PANTHER" id="PTHR10314">
    <property type="entry name" value="CYSTATHIONINE BETA-SYNTHASE"/>
    <property type="match status" value="1"/>
</dbReference>
<dbReference type="GO" id="GO:0006535">
    <property type="term" value="P:cysteine biosynthetic process from serine"/>
    <property type="evidence" value="ECO:0007669"/>
    <property type="project" value="InterPro"/>
</dbReference>
<dbReference type="GO" id="GO:0016765">
    <property type="term" value="F:transferase activity, transferring alkyl or aryl (other than methyl) groups"/>
    <property type="evidence" value="ECO:0007669"/>
    <property type="project" value="UniProtKB-ARBA"/>
</dbReference>
<dbReference type="AlphaFoldDB" id="A0A1I6A8H5"/>
<dbReference type="Proteomes" id="UP000198727">
    <property type="component" value="Unassembled WGS sequence"/>
</dbReference>
<protein>
    <submittedName>
        <fullName evidence="4">Cystathionine beta-synthase/cysteine synthase A</fullName>
    </submittedName>
</protein>
<sequence length="354" mass="37583">MIHDTILDTIGRTPVVRLHHVRAASDSEILVKLESFNPGGSIKDRAAYAMVRQAERDGALRPGGTIIESTSGNLGKSLALIGATRGYRVILVIDPKAPRSMVEFVTALGAEIDMVDTPDEDGGYQRPRVNRVRHLLEVMPDAFSPDQYNNPANPRTHAEVTARELLDDVPEFDVLVTAVSTGGHASGLARTVKQVLPRVTTVGVDALGSGAFGFPFTGYAMRGLGLAWPPGNLDQSLVDRVHLVADHEGIATAHLLARHEGVLVGESSGAAVFAALHHAHHHRGRRIVVVAADGGVNYLGESFDPEWMRARGLTELIEAAGITTLYGLIEAAANPAHSAVAVSGSAADSRLVSH</sequence>
<dbReference type="InterPro" id="IPR036052">
    <property type="entry name" value="TrpB-like_PALP_sf"/>
</dbReference>
<dbReference type="InterPro" id="IPR001216">
    <property type="entry name" value="P-phosphate_BS"/>
</dbReference>
<dbReference type="InterPro" id="IPR000634">
    <property type="entry name" value="Ser/Thr_deHydtase_PyrdxlP-BS"/>
</dbReference>
<dbReference type="Pfam" id="PF00291">
    <property type="entry name" value="PALP"/>
    <property type="match status" value="1"/>
</dbReference>
<evidence type="ECO:0000256" key="2">
    <source>
        <dbReference type="ARBA" id="ARBA00022898"/>
    </source>
</evidence>
<gene>
    <name evidence="4" type="ORF">SAMN05421810_111180</name>
</gene>
<dbReference type="InterPro" id="IPR001926">
    <property type="entry name" value="TrpB-like_PALP"/>
</dbReference>
<dbReference type="STRING" id="587909.SAMN05421810_111180"/>
<keyword evidence="2" id="KW-0663">Pyridoxal phosphate</keyword>
<evidence type="ECO:0000259" key="3">
    <source>
        <dbReference type="Pfam" id="PF00291"/>
    </source>
</evidence>
<dbReference type="Gene3D" id="3.40.50.1100">
    <property type="match status" value="2"/>
</dbReference>
<name>A0A1I6A8H5_9PSEU</name>
<dbReference type="PROSITE" id="PS00901">
    <property type="entry name" value="CYS_SYNTHASE"/>
    <property type="match status" value="1"/>
</dbReference>
<reference evidence="5" key="1">
    <citation type="submission" date="2016-10" db="EMBL/GenBank/DDBJ databases">
        <authorList>
            <person name="Varghese N."/>
            <person name="Submissions S."/>
        </authorList>
    </citation>
    <scope>NUCLEOTIDE SEQUENCE [LARGE SCALE GENOMIC DNA]</scope>
    <source>
        <strain evidence="5">CGMCC 4.5579</strain>
    </source>
</reference>
<keyword evidence="5" id="KW-1185">Reference proteome</keyword>
<dbReference type="RefSeq" id="WP_092535616.1">
    <property type="nucleotide sequence ID" value="NZ_FOWW01000011.1"/>
</dbReference>
<evidence type="ECO:0000313" key="4">
    <source>
        <dbReference type="EMBL" id="SFQ65036.1"/>
    </source>
</evidence>
<dbReference type="CDD" id="cd01561">
    <property type="entry name" value="CBS_like"/>
    <property type="match status" value="1"/>
</dbReference>
<dbReference type="EMBL" id="FOWW01000011">
    <property type="protein sequence ID" value="SFQ65036.1"/>
    <property type="molecule type" value="Genomic_DNA"/>
</dbReference>
<evidence type="ECO:0000313" key="5">
    <source>
        <dbReference type="Proteomes" id="UP000198727"/>
    </source>
</evidence>
<accession>A0A1I6A8H5</accession>
<comment type="cofactor">
    <cofactor evidence="1">
        <name>pyridoxal 5'-phosphate</name>
        <dbReference type="ChEBI" id="CHEBI:597326"/>
    </cofactor>
</comment>
<dbReference type="OrthoDB" id="9805733at2"/>
<organism evidence="4 5">
    <name type="scientific">Amycolatopsis arida</name>
    <dbReference type="NCBI Taxonomy" id="587909"/>
    <lineage>
        <taxon>Bacteria</taxon>
        <taxon>Bacillati</taxon>
        <taxon>Actinomycetota</taxon>
        <taxon>Actinomycetes</taxon>
        <taxon>Pseudonocardiales</taxon>
        <taxon>Pseudonocardiaceae</taxon>
        <taxon>Amycolatopsis</taxon>
    </lineage>
</organism>
<dbReference type="InterPro" id="IPR050214">
    <property type="entry name" value="Cys_Synth/Cystath_Beta-Synth"/>
</dbReference>
<proteinExistence type="predicted"/>
<evidence type="ECO:0000256" key="1">
    <source>
        <dbReference type="ARBA" id="ARBA00001933"/>
    </source>
</evidence>
<dbReference type="PROSITE" id="PS00165">
    <property type="entry name" value="DEHYDRATASE_SER_THR"/>
    <property type="match status" value="1"/>
</dbReference>
<dbReference type="GO" id="GO:0030170">
    <property type="term" value="F:pyridoxal phosphate binding"/>
    <property type="evidence" value="ECO:0007669"/>
    <property type="project" value="InterPro"/>
</dbReference>
<feature type="domain" description="Tryptophan synthase beta chain-like PALP" evidence="3">
    <location>
        <begin position="7"/>
        <end position="292"/>
    </location>
</feature>